<evidence type="ECO:0000256" key="6">
    <source>
        <dbReference type="ARBA" id="ARBA00023096"/>
    </source>
</evidence>
<dbReference type="EC" id="1.1.1.262" evidence="7"/>
<feature type="binding site" evidence="7">
    <location>
        <position position="177"/>
    </location>
    <ligand>
        <name>a divalent metal cation</name>
        <dbReference type="ChEBI" id="CHEBI:60240"/>
        <note>ligand shared between dimeric partners</note>
    </ligand>
</feature>
<dbReference type="UniPathway" id="UPA00244">
    <property type="reaction ID" value="UER00312"/>
</dbReference>
<dbReference type="GO" id="GO:0008615">
    <property type="term" value="P:pyridoxine biosynthetic process"/>
    <property type="evidence" value="ECO:0007669"/>
    <property type="project" value="UniProtKB-UniRule"/>
</dbReference>
<keyword evidence="7" id="KW-0460">Magnesium</keyword>
<protein>
    <recommendedName>
        <fullName evidence="7">4-hydroxythreonine-4-phosphate dehydrogenase</fullName>
        <ecNumber evidence="7">1.1.1.262</ecNumber>
    </recommendedName>
    <alternativeName>
        <fullName evidence="7">4-(phosphohydroxy)-L-threonine dehydrogenase</fullName>
    </alternativeName>
</protein>
<keyword evidence="1 7" id="KW-0963">Cytoplasm</keyword>
<sequence length="340" mass="35450">MSRLSPVVVSMGDPAGIGPEIILKAWERWRRRDETHPLVALGDLSAFAPIATQLGLPQPRAIATTEAAATVMPDALPVLDVGVCLHAPVQAGAADPAHAACIKAAIETGVRLCLDKRACALVTAPIAKTVMYEAGFSFPGHTEFLAELCADQPFEGPRGPAMMLAGGGLRVVLVTIHEALSRAIGLITPERVEAIARLTDAALRRDFAIAAPRLALAGLNPHAGEGGALGDEEIRLLNPVAAKLRAEGFDITDALPPDTMFHAEARAGYDAAICLYHDQGLIPVKTLDFHGGVNITLGLPIVRTSPDHGTAFAIAGQGIARPDSLLAALDQAVQIAGCRA</sequence>
<keyword evidence="5 7" id="KW-0520">NAD</keyword>
<comment type="function">
    <text evidence="7">Catalyzes the NAD(P)-dependent oxidation of 4-(phosphooxy)-L-threonine (HTP) into 2-amino-3-oxo-4-(phosphooxy)butyric acid which spontaneously decarboxylates to form 3-amino-2-oxopropyl phosphate (AHAP).</text>
</comment>
<dbReference type="PANTHER" id="PTHR30004:SF6">
    <property type="entry name" value="D-THREONATE 4-PHOSPHATE DEHYDROGENASE"/>
    <property type="match status" value="1"/>
</dbReference>
<evidence type="ECO:0000256" key="2">
    <source>
        <dbReference type="ARBA" id="ARBA00022723"/>
    </source>
</evidence>
<comment type="pathway">
    <text evidence="7">Cofactor biosynthesis; pyridoxine 5'-phosphate biosynthesis; pyridoxine 5'-phosphate from D-erythrose 4-phosphate: step 4/5.</text>
</comment>
<dbReference type="GO" id="GO:0051287">
    <property type="term" value="F:NAD binding"/>
    <property type="evidence" value="ECO:0007669"/>
    <property type="project" value="InterPro"/>
</dbReference>
<keyword evidence="2 7" id="KW-0479">Metal-binding</keyword>
<reference evidence="8 9" key="1">
    <citation type="submission" date="2018-10" db="EMBL/GenBank/DDBJ databases">
        <title>Genomic Encyclopedia of Type Strains, Phase IV (KMG-IV): sequencing the most valuable type-strain genomes for metagenomic binning, comparative biology and taxonomic classification.</title>
        <authorList>
            <person name="Goeker M."/>
        </authorList>
    </citation>
    <scope>NUCLEOTIDE SEQUENCE [LARGE SCALE GENOMIC DNA]</scope>
    <source>
        <strain evidence="8 9">DSM 4734</strain>
    </source>
</reference>
<comment type="subcellular location">
    <subcellularLocation>
        <location evidence="7">Cytoplasm</location>
    </subcellularLocation>
</comment>
<gene>
    <name evidence="7" type="primary">pdxA</name>
    <name evidence="8" type="ORF">C7435_2642</name>
</gene>
<evidence type="ECO:0000256" key="4">
    <source>
        <dbReference type="ARBA" id="ARBA00023002"/>
    </source>
</evidence>
<evidence type="ECO:0000313" key="8">
    <source>
        <dbReference type="EMBL" id="RKQ95539.1"/>
    </source>
</evidence>
<dbReference type="GO" id="GO:0050570">
    <property type="term" value="F:4-hydroxythreonine-4-phosphate dehydrogenase activity"/>
    <property type="evidence" value="ECO:0007669"/>
    <property type="project" value="UniProtKB-UniRule"/>
</dbReference>
<dbReference type="GO" id="GO:0000287">
    <property type="term" value="F:magnesium ion binding"/>
    <property type="evidence" value="ECO:0007669"/>
    <property type="project" value="UniProtKB-UniRule"/>
</dbReference>
<comment type="similarity">
    <text evidence="7">Belongs to the PdxA family.</text>
</comment>
<feature type="binding site" evidence="7">
    <location>
        <position position="285"/>
    </location>
    <ligand>
        <name>substrate</name>
    </ligand>
</feature>
<dbReference type="Proteomes" id="UP000273675">
    <property type="component" value="Unassembled WGS sequence"/>
</dbReference>
<evidence type="ECO:0000256" key="1">
    <source>
        <dbReference type="ARBA" id="ARBA00022490"/>
    </source>
</evidence>
<name>A0A495D431_9PROT</name>
<comment type="catalytic activity">
    <reaction evidence="7">
        <text>4-(phosphooxy)-L-threonine + NAD(+) = 3-amino-2-oxopropyl phosphate + CO2 + NADH</text>
        <dbReference type="Rhea" id="RHEA:32275"/>
        <dbReference type="ChEBI" id="CHEBI:16526"/>
        <dbReference type="ChEBI" id="CHEBI:57279"/>
        <dbReference type="ChEBI" id="CHEBI:57540"/>
        <dbReference type="ChEBI" id="CHEBI:57945"/>
        <dbReference type="ChEBI" id="CHEBI:58452"/>
        <dbReference type="EC" id="1.1.1.262"/>
    </reaction>
</comment>
<dbReference type="NCBIfam" id="NF003699">
    <property type="entry name" value="PRK05312.1"/>
    <property type="match status" value="1"/>
</dbReference>
<dbReference type="GO" id="GO:0050897">
    <property type="term" value="F:cobalt ion binding"/>
    <property type="evidence" value="ECO:0007669"/>
    <property type="project" value="UniProtKB-UniRule"/>
</dbReference>
<feature type="binding site" evidence="7">
    <location>
        <position position="303"/>
    </location>
    <ligand>
        <name>substrate</name>
    </ligand>
</feature>
<dbReference type="NCBIfam" id="TIGR00557">
    <property type="entry name" value="pdxA"/>
    <property type="match status" value="1"/>
</dbReference>
<dbReference type="Gene3D" id="3.40.718.10">
    <property type="entry name" value="Isopropylmalate Dehydrogenase"/>
    <property type="match status" value="1"/>
</dbReference>
<evidence type="ECO:0000256" key="5">
    <source>
        <dbReference type="ARBA" id="ARBA00023027"/>
    </source>
</evidence>
<comment type="miscellaneous">
    <text evidence="7">The active site is located at the dimer interface.</text>
</comment>
<dbReference type="OrthoDB" id="9801783at2"/>
<feature type="binding site" evidence="7">
    <location>
        <position position="142"/>
    </location>
    <ligand>
        <name>substrate</name>
    </ligand>
</feature>
<evidence type="ECO:0000256" key="7">
    <source>
        <dbReference type="HAMAP-Rule" id="MF_00536"/>
    </source>
</evidence>
<evidence type="ECO:0000313" key="9">
    <source>
        <dbReference type="Proteomes" id="UP000273675"/>
    </source>
</evidence>
<dbReference type="GO" id="GO:0005737">
    <property type="term" value="C:cytoplasm"/>
    <property type="evidence" value="ECO:0007669"/>
    <property type="project" value="UniProtKB-SubCell"/>
</dbReference>
<comment type="cofactor">
    <cofactor evidence="7">
        <name>Zn(2+)</name>
        <dbReference type="ChEBI" id="CHEBI:29105"/>
    </cofactor>
    <cofactor evidence="7">
        <name>Mg(2+)</name>
        <dbReference type="ChEBI" id="CHEBI:18420"/>
    </cofactor>
    <cofactor evidence="7">
        <name>Co(2+)</name>
        <dbReference type="ChEBI" id="CHEBI:48828"/>
    </cofactor>
    <text evidence="7">Binds 1 divalent metal cation per subunit. Can use ions such as Zn(2+), Mg(2+) or Co(2+).</text>
</comment>
<dbReference type="GO" id="GO:0042823">
    <property type="term" value="P:pyridoxal phosphate biosynthetic process"/>
    <property type="evidence" value="ECO:0007669"/>
    <property type="project" value="UniProtKB-UniRule"/>
</dbReference>
<dbReference type="Pfam" id="PF04166">
    <property type="entry name" value="PdxA"/>
    <property type="match status" value="1"/>
</dbReference>
<dbReference type="AlphaFoldDB" id="A0A495D431"/>
<keyword evidence="7" id="KW-0170">Cobalt</keyword>
<comment type="subunit">
    <text evidence="7">Homodimer.</text>
</comment>
<keyword evidence="4 7" id="KW-0560">Oxidoreductase</keyword>
<accession>A0A495D431</accession>
<keyword evidence="6 7" id="KW-0664">Pyridoxine biosynthesis</keyword>
<dbReference type="InterPro" id="IPR037510">
    <property type="entry name" value="PdxA"/>
</dbReference>
<dbReference type="GO" id="GO:0008270">
    <property type="term" value="F:zinc ion binding"/>
    <property type="evidence" value="ECO:0007669"/>
    <property type="project" value="UniProtKB-UniRule"/>
</dbReference>
<keyword evidence="3 7" id="KW-0521">NADP</keyword>
<feature type="binding site" evidence="7">
    <location>
        <position position="277"/>
    </location>
    <ligand>
        <name>a divalent metal cation</name>
        <dbReference type="ChEBI" id="CHEBI:60240"/>
        <note>ligand shared between dimeric partners</note>
    </ligand>
</feature>
<dbReference type="HAMAP" id="MF_00536">
    <property type="entry name" value="PdxA"/>
    <property type="match status" value="1"/>
</dbReference>
<dbReference type="PANTHER" id="PTHR30004">
    <property type="entry name" value="4-HYDROXYTHREONINE-4-PHOSPHATE DEHYDROGENASE"/>
    <property type="match status" value="1"/>
</dbReference>
<dbReference type="EMBL" id="RBIM01000006">
    <property type="protein sequence ID" value="RKQ95539.1"/>
    <property type="molecule type" value="Genomic_DNA"/>
</dbReference>
<dbReference type="InterPro" id="IPR005255">
    <property type="entry name" value="PdxA_fam"/>
</dbReference>
<feature type="binding site" evidence="7">
    <location>
        <position position="222"/>
    </location>
    <ligand>
        <name>a divalent metal cation</name>
        <dbReference type="ChEBI" id="CHEBI:60240"/>
        <note>ligand shared between dimeric partners</note>
    </ligand>
</feature>
<keyword evidence="7" id="KW-0862">Zinc</keyword>
<proteinExistence type="inferred from homology"/>
<organism evidence="8 9">
    <name type="scientific">Maricaulis maris</name>
    <dbReference type="NCBI Taxonomy" id="74318"/>
    <lineage>
        <taxon>Bacteria</taxon>
        <taxon>Pseudomonadati</taxon>
        <taxon>Pseudomonadota</taxon>
        <taxon>Alphaproteobacteria</taxon>
        <taxon>Maricaulales</taxon>
        <taxon>Maricaulaceae</taxon>
        <taxon>Maricaulis</taxon>
    </lineage>
</organism>
<feature type="binding site" evidence="7">
    <location>
        <position position="294"/>
    </location>
    <ligand>
        <name>substrate</name>
    </ligand>
</feature>
<feature type="binding site" evidence="7">
    <location>
        <position position="141"/>
    </location>
    <ligand>
        <name>substrate</name>
    </ligand>
</feature>
<comment type="caution">
    <text evidence="8">The sequence shown here is derived from an EMBL/GenBank/DDBJ whole genome shotgun (WGS) entry which is preliminary data.</text>
</comment>
<evidence type="ECO:0000256" key="3">
    <source>
        <dbReference type="ARBA" id="ARBA00022857"/>
    </source>
</evidence>
<dbReference type="SUPFAM" id="SSF53659">
    <property type="entry name" value="Isocitrate/Isopropylmalate dehydrogenase-like"/>
    <property type="match status" value="1"/>
</dbReference>